<dbReference type="EMBL" id="CAJPDQ010000017">
    <property type="protein sequence ID" value="CAF9921522.1"/>
    <property type="molecule type" value="Genomic_DNA"/>
</dbReference>
<comment type="caution">
    <text evidence="7">The sequence shown here is derived from an EMBL/GenBank/DDBJ whole genome shotgun (WGS) entry which is preliminary data.</text>
</comment>
<proteinExistence type="inferred from homology"/>
<dbReference type="OrthoDB" id="77564at2759"/>
<dbReference type="Proteomes" id="UP000664169">
    <property type="component" value="Unassembled WGS sequence"/>
</dbReference>
<evidence type="ECO:0000256" key="2">
    <source>
        <dbReference type="ARBA" id="ARBA00004123"/>
    </source>
</evidence>
<evidence type="ECO:0000256" key="3">
    <source>
        <dbReference type="ARBA" id="ARBA00007335"/>
    </source>
</evidence>
<dbReference type="InterPro" id="IPR033053">
    <property type="entry name" value="Hir3/CABIN1"/>
</dbReference>
<feature type="region of interest" description="Disordered" evidence="6">
    <location>
        <begin position="1742"/>
        <end position="1867"/>
    </location>
</feature>
<evidence type="ECO:0000313" key="7">
    <source>
        <dbReference type="EMBL" id="CAF9921522.1"/>
    </source>
</evidence>
<keyword evidence="5" id="KW-0539">Nucleus</keyword>
<feature type="region of interest" description="Disordered" evidence="6">
    <location>
        <begin position="338"/>
        <end position="364"/>
    </location>
</feature>
<evidence type="ECO:0000256" key="5">
    <source>
        <dbReference type="ARBA" id="ARBA00023242"/>
    </source>
</evidence>
<dbReference type="GO" id="GO:0005634">
    <property type="term" value="C:nucleus"/>
    <property type="evidence" value="ECO:0007669"/>
    <property type="project" value="UniProtKB-SubCell"/>
</dbReference>
<feature type="compositionally biased region" description="Polar residues" evidence="6">
    <location>
        <begin position="350"/>
        <end position="362"/>
    </location>
</feature>
<comment type="similarity">
    <text evidence="3">Belongs to the HIR3 family.</text>
</comment>
<gene>
    <name evidence="7" type="ORF">GOMPHAMPRED_002311</name>
</gene>
<feature type="compositionally biased region" description="Low complexity" evidence="6">
    <location>
        <begin position="1742"/>
        <end position="1758"/>
    </location>
</feature>
<evidence type="ECO:0000313" key="8">
    <source>
        <dbReference type="Proteomes" id="UP000664169"/>
    </source>
</evidence>
<name>A0A8H3FA45_9LECA</name>
<comment type="function">
    <text evidence="1">Has a role in a nucleosome assembly pathway that is required for the integrity of heterochromatin and proper chromosome segregation.</text>
</comment>
<protein>
    <recommendedName>
        <fullName evidence="4">Histone transcription regulator 3 homolog</fullName>
    </recommendedName>
</protein>
<dbReference type="GO" id="GO:0031491">
    <property type="term" value="F:nucleosome binding"/>
    <property type="evidence" value="ECO:0007669"/>
    <property type="project" value="TreeGrafter"/>
</dbReference>
<reference evidence="7" key="1">
    <citation type="submission" date="2021-03" db="EMBL/GenBank/DDBJ databases">
        <authorList>
            <person name="Tagirdzhanova G."/>
        </authorList>
    </citation>
    <scope>NUCLEOTIDE SEQUENCE</scope>
</reference>
<evidence type="ECO:0000256" key="1">
    <source>
        <dbReference type="ARBA" id="ARBA00002687"/>
    </source>
</evidence>
<dbReference type="GO" id="GO:0000417">
    <property type="term" value="C:HIR complex"/>
    <property type="evidence" value="ECO:0007669"/>
    <property type="project" value="TreeGrafter"/>
</dbReference>
<sequence length="1867" mass="211229">MGPWTALNIEPESDNEDVEYDNTKEIQIEEALKLYQTALKLHSQGSKYYDEALEAYNTLFESEIFKYPESRITLARLTTLSALDDFEDQGVVLSAEAPGGSDIAPSTLPQILYLSYKNRAAFELDRFLYQSRTSEGTARVAKETAQDTISTALGLLSSALDKDASDPDLWRQLAALSVSIGSLKLARFALESSSTYHDQEDTPLLDGPDLETLATKQELRKVLTNIEYDDSLSSETKRRSMLGDFTSGIDRPGVLPVAKPNVISFAIPASGLGVIPIPAKTWEAVGECILTTYERDLQMEGPMFETYILHTVSVSEEQSKTPMSPVLVTSESLSKRRFSKSSVPLAAPSVSETAEPQTSSPVLRTKKLETTVTMNQKGVSTLYEETLPGSNDKKVNSVVATDSKIPMKRDSDSAGLQDPPEGSTRSRSKRLRARAETLADDAPDPKILNRQHEEQLGVYSRADDWVFSVAYEIGCRFGCKSIDSAEALRDAFCAGGESASDQEAVSDPKRAALSDFKHILGTWDANRSNLLLYGTGSGASAVLIDDGSDSGFSSFMERSQADVRRSSAALPDLINQSLSQWLQSASENPRGLEQLALDWIRALLEPRDKALPEVQSLYTHSIWSTQLQDILNQVLVRFDHIIYASVSNWNSDELSNNDDSSSSVVFMAFVESIFELHIEIYSKMVAAESKADQPSRLAQKERLSRWAILTNEILTCCDNEELYSRSTKELDLRHLWAQVLYISLVESAARDHILLCYQDLRRMFEEEKESVYILPNNSVMPEVSLDALEEELSKEKTMDFFQSIFGVESTDPVTLIENLEPVLMQTFNHFQADQSSEDTNTVYSHIFETVDKETVSLVPNDQDQDSVSSGSGISPLIEFIKKATVQLKLSLWHQLKGAYNRIEYPGMKVVCNFRSMILILRELHGKPYASEKREDRVGNLVIWLRNLADLVSQTLDTIKSYAKALDCLAEENLQLAMEACSLVTRLFHIFALCEDSLRIGQTTPPANPGAASTYKSAMAFLREMQPKVWHLLYLIYREAFSQHYELAEATSDDLIEFIRAIHCSFGNREYCRVGRKVLMRFIKSELLRLDGPEEEIAQALYDLYGLKITQSPNSIWEHGCVGDTIDRTSALENVEYVVNQATSMTMKDLLKSDIRIAVEKMQAVIGIPRAGASTTQQSFNRRLVTAYLKSPILATGLSQALHGLESLTTMTIKTDYASIAKKKWFFLVGWIHLAKYRTTKRVGPDNSEDLDNAITFLKLDLDFDTSNWETWMRLAQAYDSKLDEEILWDANMINEKAEELSQLERQAIHCYEMAVSLAKQSADDTRETQLKLSDLYTDFANRLYSSTREPFSCRVFDVSGHERFINQYEKGTYQVPAYQDLSTVTVWKTCEWLYQKALDEKLEDDWFIWYMRGKCRWKLSHNSGKVHWSHAVEAFIKAVQQVPEKRDSRHPEKEPILEPHFKLLSTIHKLLRQGAISSAKGLEILKNSSYAKKLRMEDTSDWKSYILELLQILRNADKSNWHHRMIAKSIRIAYDDEADQQVASQVAKDKFSQHILTKAMAIQIWKPEYERPGRHFVYTSRYLRFIIKLLEQLGDRSVLETLGKRVRKKQNEYIDAVDIFDQICEAHMRLVRSQGQIPEKSEERVFHQGMAFEYFTLNANRLETWAHSQLSLTNTTLSLLAEVWELKKLSGALLEKGPFEELMMDIYACLFERIVPELITRAGEAENREKMRIDRMLLDTDANQSAQASATETTTVSSRPKQISRTEVRRRSEALVAKSPVPSIKAKTVAARETSPDMKPEGKTLTQQSRTVKEIMSSPASMHDDADVESELSSIADSDMEEPDIPINPRENLDSGNKLQDVRHLDQ</sequence>
<evidence type="ECO:0000256" key="6">
    <source>
        <dbReference type="SAM" id="MobiDB-lite"/>
    </source>
</evidence>
<evidence type="ECO:0000256" key="4">
    <source>
        <dbReference type="ARBA" id="ARBA00014848"/>
    </source>
</evidence>
<comment type="subcellular location">
    <subcellularLocation>
        <location evidence="2">Nucleus</location>
    </subcellularLocation>
</comment>
<organism evidence="7 8">
    <name type="scientific">Gomphillus americanus</name>
    <dbReference type="NCBI Taxonomy" id="1940652"/>
    <lineage>
        <taxon>Eukaryota</taxon>
        <taxon>Fungi</taxon>
        <taxon>Dikarya</taxon>
        <taxon>Ascomycota</taxon>
        <taxon>Pezizomycotina</taxon>
        <taxon>Lecanoromycetes</taxon>
        <taxon>OSLEUM clade</taxon>
        <taxon>Ostropomycetidae</taxon>
        <taxon>Ostropales</taxon>
        <taxon>Graphidaceae</taxon>
        <taxon>Gomphilloideae</taxon>
        <taxon>Gomphillus</taxon>
    </lineage>
</organism>
<dbReference type="PANTHER" id="PTHR15502">
    <property type="entry name" value="CALCINEURIN-BINDING PROTEIN CABIN 1-RELATED"/>
    <property type="match status" value="1"/>
</dbReference>
<keyword evidence="8" id="KW-1185">Reference proteome</keyword>
<accession>A0A8H3FA45</accession>
<feature type="compositionally biased region" description="Basic and acidic residues" evidence="6">
    <location>
        <begin position="1764"/>
        <end position="1773"/>
    </location>
</feature>
<dbReference type="GO" id="GO:0006325">
    <property type="term" value="P:chromatin organization"/>
    <property type="evidence" value="ECO:0007669"/>
    <property type="project" value="InterPro"/>
</dbReference>
<feature type="region of interest" description="Disordered" evidence="6">
    <location>
        <begin position="383"/>
        <end position="442"/>
    </location>
</feature>
<dbReference type="PANTHER" id="PTHR15502:SF7">
    <property type="entry name" value="CALCINEURIN-BINDING PROTEIN CABIN-1"/>
    <property type="match status" value="1"/>
</dbReference>